<dbReference type="SUPFAM" id="SSF50249">
    <property type="entry name" value="Nucleic acid-binding proteins"/>
    <property type="match status" value="1"/>
</dbReference>
<dbReference type="InterPro" id="IPR004659">
    <property type="entry name" value="RNase_E/G"/>
</dbReference>
<keyword evidence="4" id="KW-0479">Metal-binding</keyword>
<sequence length="499" mass="57345">MSSEILINITFDEVRVGLLEAGQLVELYVERKQDASLVGNIYKSRVVKVLPGMQSAFVDIGLDKAAFLYVADVKADIDAYSPFLEDEEDAVHIEFKKGRQDVPIEELVQEGQELLVQVAKDPIGSKGARVTSYVTIPGRYLVLMPEVEHIGISRRILDEEERTRLKNIVEEIRPKGYGLIVRTASEGATREELLKDLEFLLLLWENIQHKKEKVSAPILLYSDLDLVFRSVRDLMSHDVERVIIDSREEYDRMKDFVNTYFQKFSDKIEFYDGHEPLFDAKGVELDISRALGRRVWLKSGGYIVIDQTEAMTVIDVNTGKYVGKENLEDTILKTNLEAVKEIAYQIRLRNLGGIIIIDFIDMEDLVNREKVFNAFKDAMKKDKARNTIFNISELGLIQMTRKRVRESLGRTLCDACPYCEGKGFVLSPRTICFEIFRKINRMSIQRGAKLIITTHPDVAELLSDEERYAVEEIERKREVEIIVKVDLRIHQENYNITVV</sequence>
<comment type="cofactor">
    <cofactor evidence="1">
        <name>Mg(2+)</name>
        <dbReference type="ChEBI" id="CHEBI:18420"/>
    </cofactor>
</comment>
<dbReference type="EMBL" id="UOGH01000028">
    <property type="protein sequence ID" value="VAX27149.1"/>
    <property type="molecule type" value="Genomic_DNA"/>
</dbReference>
<evidence type="ECO:0000259" key="8">
    <source>
        <dbReference type="Pfam" id="PF10150"/>
    </source>
</evidence>
<dbReference type="CDD" id="cd04453">
    <property type="entry name" value="S1_RNase_E"/>
    <property type="match status" value="1"/>
</dbReference>
<dbReference type="Gene3D" id="2.40.50.140">
    <property type="entry name" value="Nucleic acid-binding proteins"/>
    <property type="match status" value="1"/>
</dbReference>
<dbReference type="GO" id="GO:0005737">
    <property type="term" value="C:cytoplasm"/>
    <property type="evidence" value="ECO:0007669"/>
    <property type="project" value="TreeGrafter"/>
</dbReference>
<dbReference type="InterPro" id="IPR019307">
    <property type="entry name" value="RNA-bd_AU-1/RNase_E/G"/>
</dbReference>
<evidence type="ECO:0000256" key="4">
    <source>
        <dbReference type="ARBA" id="ARBA00022723"/>
    </source>
</evidence>
<dbReference type="PANTHER" id="PTHR30001">
    <property type="entry name" value="RIBONUCLEASE"/>
    <property type="match status" value="1"/>
</dbReference>
<dbReference type="GO" id="GO:0003723">
    <property type="term" value="F:RNA binding"/>
    <property type="evidence" value="ECO:0007669"/>
    <property type="project" value="UniProtKB-KW"/>
</dbReference>
<accession>A0A3B1CAA5</accession>
<organism evidence="10">
    <name type="scientific">hydrothermal vent metagenome</name>
    <dbReference type="NCBI Taxonomy" id="652676"/>
    <lineage>
        <taxon>unclassified sequences</taxon>
        <taxon>metagenomes</taxon>
        <taxon>ecological metagenomes</taxon>
    </lineage>
</organism>
<dbReference type="AlphaFoldDB" id="A0A3B1CAA5"/>
<keyword evidence="6" id="KW-0460">Magnesium</keyword>
<dbReference type="InterPro" id="IPR048583">
    <property type="entry name" value="RNase_E_G_thioredoxin-like"/>
</dbReference>
<dbReference type="Pfam" id="PF20833">
    <property type="entry name" value="RNase_E_G_Thio"/>
    <property type="match status" value="1"/>
</dbReference>
<dbReference type="Pfam" id="PF10150">
    <property type="entry name" value="RNase_E_G"/>
    <property type="match status" value="1"/>
</dbReference>
<reference evidence="10" key="1">
    <citation type="submission" date="2018-06" db="EMBL/GenBank/DDBJ databases">
        <authorList>
            <person name="Zhirakovskaya E."/>
        </authorList>
    </citation>
    <scope>NUCLEOTIDE SEQUENCE</scope>
</reference>
<keyword evidence="3" id="KW-0540">Nuclease</keyword>
<feature type="domain" description="RNase E/G thioredoxin-like" evidence="9">
    <location>
        <begin position="416"/>
        <end position="497"/>
    </location>
</feature>
<dbReference type="Gene3D" id="3.40.1260.20">
    <property type="entry name" value="Ribonuclease E, catalytic domain"/>
    <property type="match status" value="1"/>
</dbReference>
<keyword evidence="5" id="KW-0378">Hydrolase</keyword>
<keyword evidence="2" id="KW-0963">Cytoplasm</keyword>
<dbReference type="PANTHER" id="PTHR30001:SF0">
    <property type="entry name" value="RIBONUCLEASE G"/>
    <property type="match status" value="1"/>
</dbReference>
<evidence type="ECO:0000256" key="2">
    <source>
        <dbReference type="ARBA" id="ARBA00022490"/>
    </source>
</evidence>
<dbReference type="NCBIfam" id="TIGR00757">
    <property type="entry name" value="RNaseEG"/>
    <property type="match status" value="1"/>
</dbReference>
<evidence type="ECO:0000259" key="9">
    <source>
        <dbReference type="Pfam" id="PF20833"/>
    </source>
</evidence>
<keyword evidence="7" id="KW-0694">RNA-binding</keyword>
<evidence type="ECO:0000256" key="1">
    <source>
        <dbReference type="ARBA" id="ARBA00001946"/>
    </source>
</evidence>
<dbReference type="GO" id="GO:0006364">
    <property type="term" value="P:rRNA processing"/>
    <property type="evidence" value="ECO:0007669"/>
    <property type="project" value="TreeGrafter"/>
</dbReference>
<dbReference type="GO" id="GO:0016787">
    <property type="term" value="F:hydrolase activity"/>
    <property type="evidence" value="ECO:0007669"/>
    <property type="project" value="UniProtKB-KW"/>
</dbReference>
<evidence type="ECO:0000256" key="3">
    <source>
        <dbReference type="ARBA" id="ARBA00022722"/>
    </source>
</evidence>
<name>A0A3B1CAA5_9ZZZZ</name>
<evidence type="ECO:0000313" key="10">
    <source>
        <dbReference type="EMBL" id="VAX27149.1"/>
    </source>
</evidence>
<protein>
    <submittedName>
        <fullName evidence="10">Ribonuclease G</fullName>
    </submittedName>
</protein>
<gene>
    <name evidence="10" type="ORF">MNBD_NITROSPIRAE02-1279</name>
</gene>
<dbReference type="GO" id="GO:0046872">
    <property type="term" value="F:metal ion binding"/>
    <property type="evidence" value="ECO:0007669"/>
    <property type="project" value="UniProtKB-KW"/>
</dbReference>
<dbReference type="GO" id="GO:0004540">
    <property type="term" value="F:RNA nuclease activity"/>
    <property type="evidence" value="ECO:0007669"/>
    <property type="project" value="InterPro"/>
</dbReference>
<dbReference type="InterPro" id="IPR012340">
    <property type="entry name" value="NA-bd_OB-fold"/>
</dbReference>
<evidence type="ECO:0000256" key="6">
    <source>
        <dbReference type="ARBA" id="ARBA00022842"/>
    </source>
</evidence>
<evidence type="ECO:0000256" key="5">
    <source>
        <dbReference type="ARBA" id="ARBA00022801"/>
    </source>
</evidence>
<evidence type="ECO:0000256" key="7">
    <source>
        <dbReference type="ARBA" id="ARBA00022884"/>
    </source>
</evidence>
<proteinExistence type="predicted"/>
<feature type="domain" description="RNA-binding protein AU-1/Ribonuclease E/G" evidence="8">
    <location>
        <begin position="135"/>
        <end position="404"/>
    </location>
</feature>